<feature type="transmembrane region" description="Helical" evidence="1">
    <location>
        <begin position="58"/>
        <end position="80"/>
    </location>
</feature>
<sequence>MRALAEFIMRGRMQAIAVASFALVTLMFSWVAAAIVVLVTLSRGKNEGLLVAAWASLPALLIAWQGNPLPLLAVIGGYIGGYALGATRSWSVALLSQVVVCVAVASLLLTTDSTFVAEVMKMQQQMVVTSLDQVDESTRNQVLALLSDPVFITGALALNQMLFGVLSLILGRWWQALLYNPGGFQQEFHQLRLSPQLAVLFTVLFMAIGLQGGSFGIWGLILVMPILLAGIALVHWLVKAKQWSKQLLVLFYIVLLLSIVSSLLIVQILVIAAIADSFLNLRSRLAGNSGQND</sequence>
<protein>
    <recommendedName>
        <fullName evidence="4">DUF2232 domain-containing protein</fullName>
    </recommendedName>
</protein>
<keyword evidence="1" id="KW-0472">Membrane</keyword>
<evidence type="ECO:0000256" key="1">
    <source>
        <dbReference type="SAM" id="Phobius"/>
    </source>
</evidence>
<evidence type="ECO:0008006" key="4">
    <source>
        <dbReference type="Google" id="ProtNLM"/>
    </source>
</evidence>
<comment type="caution">
    <text evidence="2">The sequence shown here is derived from an EMBL/GenBank/DDBJ whole genome shotgun (WGS) entry which is preliminary data.</text>
</comment>
<reference evidence="2" key="1">
    <citation type="submission" date="2021-12" db="EMBL/GenBank/DDBJ databases">
        <authorList>
            <person name="Rodrigo-Torres L."/>
            <person name="Arahal R. D."/>
            <person name="Lucena T."/>
        </authorList>
    </citation>
    <scope>NUCLEOTIDE SEQUENCE</scope>
    <source>
        <strain evidence="2">CECT 8267</strain>
    </source>
</reference>
<accession>A0ABM9AEG9</accession>
<feature type="transmembrane region" description="Helical" evidence="1">
    <location>
        <begin position="216"/>
        <end position="238"/>
    </location>
</feature>
<dbReference type="RefSeq" id="WP_237444235.1">
    <property type="nucleotide sequence ID" value="NZ_CAKLPX010000001.1"/>
</dbReference>
<feature type="transmembrane region" description="Helical" evidence="1">
    <location>
        <begin position="150"/>
        <end position="170"/>
    </location>
</feature>
<proteinExistence type="predicted"/>
<keyword evidence="1" id="KW-0812">Transmembrane</keyword>
<keyword evidence="1" id="KW-1133">Transmembrane helix</keyword>
<keyword evidence="3" id="KW-1185">Reference proteome</keyword>
<organism evidence="2 3">
    <name type="scientific">Sinobacterium norvegicum</name>
    <dbReference type="NCBI Taxonomy" id="1641715"/>
    <lineage>
        <taxon>Bacteria</taxon>
        <taxon>Pseudomonadati</taxon>
        <taxon>Pseudomonadota</taxon>
        <taxon>Gammaproteobacteria</taxon>
        <taxon>Cellvibrionales</taxon>
        <taxon>Spongiibacteraceae</taxon>
        <taxon>Sinobacterium</taxon>
    </lineage>
</organism>
<dbReference type="EMBL" id="CAKLPX010000001">
    <property type="protein sequence ID" value="CAH0991590.1"/>
    <property type="molecule type" value="Genomic_DNA"/>
</dbReference>
<evidence type="ECO:0000313" key="2">
    <source>
        <dbReference type="EMBL" id="CAH0991590.1"/>
    </source>
</evidence>
<feature type="transmembrane region" description="Helical" evidence="1">
    <location>
        <begin position="191"/>
        <end position="210"/>
    </location>
</feature>
<gene>
    <name evidence="2" type="ORF">SIN8267_01699</name>
</gene>
<dbReference type="Proteomes" id="UP000838100">
    <property type="component" value="Unassembled WGS sequence"/>
</dbReference>
<name>A0ABM9AEG9_9GAMM</name>
<feature type="transmembrane region" description="Helical" evidence="1">
    <location>
        <begin position="92"/>
        <end position="110"/>
    </location>
</feature>
<evidence type="ECO:0000313" key="3">
    <source>
        <dbReference type="Proteomes" id="UP000838100"/>
    </source>
</evidence>
<feature type="transmembrane region" description="Helical" evidence="1">
    <location>
        <begin position="250"/>
        <end position="275"/>
    </location>
</feature>